<proteinExistence type="predicted"/>
<dbReference type="PANTHER" id="PTHR47925:SF145">
    <property type="entry name" value="DYW DOMAIN-CONTAINING PROTEIN"/>
    <property type="match status" value="1"/>
</dbReference>
<dbReference type="Gene3D" id="1.25.40.10">
    <property type="entry name" value="Tetratricopeptide repeat domain"/>
    <property type="match status" value="1"/>
</dbReference>
<name>A0A2U1KPC4_ARTAN</name>
<dbReference type="Proteomes" id="UP000245207">
    <property type="component" value="Unassembled WGS sequence"/>
</dbReference>
<keyword evidence="4" id="KW-1185">Reference proteome</keyword>
<feature type="repeat" description="PPR" evidence="2">
    <location>
        <begin position="5"/>
        <end position="39"/>
    </location>
</feature>
<reference evidence="3 4" key="1">
    <citation type="journal article" date="2018" name="Mol. Plant">
        <title>The genome of Artemisia annua provides insight into the evolution of Asteraceae family and artemisinin biosynthesis.</title>
        <authorList>
            <person name="Shen Q."/>
            <person name="Zhang L."/>
            <person name="Liao Z."/>
            <person name="Wang S."/>
            <person name="Yan T."/>
            <person name="Shi P."/>
            <person name="Liu M."/>
            <person name="Fu X."/>
            <person name="Pan Q."/>
            <person name="Wang Y."/>
            <person name="Lv Z."/>
            <person name="Lu X."/>
            <person name="Zhang F."/>
            <person name="Jiang W."/>
            <person name="Ma Y."/>
            <person name="Chen M."/>
            <person name="Hao X."/>
            <person name="Li L."/>
            <person name="Tang Y."/>
            <person name="Lv G."/>
            <person name="Zhou Y."/>
            <person name="Sun X."/>
            <person name="Brodelius P.E."/>
            <person name="Rose J.K.C."/>
            <person name="Tang K."/>
        </authorList>
    </citation>
    <scope>NUCLEOTIDE SEQUENCE [LARGE SCALE GENOMIC DNA]</scope>
    <source>
        <strain evidence="4">cv. Huhao1</strain>
        <tissue evidence="3">Leaf</tissue>
    </source>
</reference>
<organism evidence="3 4">
    <name type="scientific">Artemisia annua</name>
    <name type="common">Sweet wormwood</name>
    <dbReference type="NCBI Taxonomy" id="35608"/>
    <lineage>
        <taxon>Eukaryota</taxon>
        <taxon>Viridiplantae</taxon>
        <taxon>Streptophyta</taxon>
        <taxon>Embryophyta</taxon>
        <taxon>Tracheophyta</taxon>
        <taxon>Spermatophyta</taxon>
        <taxon>Magnoliopsida</taxon>
        <taxon>eudicotyledons</taxon>
        <taxon>Gunneridae</taxon>
        <taxon>Pentapetalae</taxon>
        <taxon>asterids</taxon>
        <taxon>campanulids</taxon>
        <taxon>Asterales</taxon>
        <taxon>Asteraceae</taxon>
        <taxon>Asteroideae</taxon>
        <taxon>Anthemideae</taxon>
        <taxon>Artemisiinae</taxon>
        <taxon>Artemisia</taxon>
    </lineage>
</organism>
<dbReference type="GO" id="GO:0048731">
    <property type="term" value="P:system development"/>
    <property type="evidence" value="ECO:0007669"/>
    <property type="project" value="UniProtKB-ARBA"/>
</dbReference>
<accession>A0A2U1KPC4</accession>
<keyword evidence="1" id="KW-0677">Repeat</keyword>
<dbReference type="AlphaFoldDB" id="A0A2U1KPC4"/>
<dbReference type="InterPro" id="IPR011990">
    <property type="entry name" value="TPR-like_helical_dom_sf"/>
</dbReference>
<dbReference type="EMBL" id="PKPP01015497">
    <property type="protein sequence ID" value="PWA38571.1"/>
    <property type="molecule type" value="Genomic_DNA"/>
</dbReference>
<evidence type="ECO:0000313" key="4">
    <source>
        <dbReference type="Proteomes" id="UP000245207"/>
    </source>
</evidence>
<gene>
    <name evidence="3" type="ORF">CTI12_AA580090</name>
</gene>
<comment type="caution">
    <text evidence="3">The sequence shown here is derived from an EMBL/GenBank/DDBJ whole genome shotgun (WGS) entry which is preliminary data.</text>
</comment>
<dbReference type="OrthoDB" id="1937829at2759"/>
<dbReference type="PROSITE" id="PS51375">
    <property type="entry name" value="PPR"/>
    <property type="match status" value="1"/>
</dbReference>
<dbReference type="Pfam" id="PF01535">
    <property type="entry name" value="PPR"/>
    <property type="match status" value="2"/>
</dbReference>
<dbReference type="NCBIfam" id="TIGR00756">
    <property type="entry name" value="PPR"/>
    <property type="match status" value="2"/>
</dbReference>
<evidence type="ECO:0000256" key="2">
    <source>
        <dbReference type="PROSITE-ProRule" id="PRU00708"/>
    </source>
</evidence>
<dbReference type="InterPro" id="IPR002885">
    <property type="entry name" value="PPR_rpt"/>
</dbReference>
<dbReference type="STRING" id="35608.A0A2U1KPC4"/>
<dbReference type="FunFam" id="1.25.40.10:FF:000125">
    <property type="entry name" value="Pentatricopeptide repeat-containing protein"/>
    <property type="match status" value="1"/>
</dbReference>
<protein>
    <submittedName>
        <fullName evidence="3">Pentatricopeptide repeat-containing protein</fullName>
    </submittedName>
</protein>
<dbReference type="PANTHER" id="PTHR47925">
    <property type="entry name" value="OS01G0913400 PROTEIN-RELATED"/>
    <property type="match status" value="1"/>
</dbReference>
<evidence type="ECO:0000256" key="1">
    <source>
        <dbReference type="ARBA" id="ARBA00022737"/>
    </source>
</evidence>
<evidence type="ECO:0000313" key="3">
    <source>
        <dbReference type="EMBL" id="PWA38571.1"/>
    </source>
</evidence>
<sequence>MTNKDVVSWNSMVSGYLRNGDMDKALSLFQEMPERKLSSWNAMISGYVECGDVESARELFSKMDRKDHLL</sequence>